<proteinExistence type="predicted"/>
<dbReference type="SUPFAM" id="SSF51735">
    <property type="entry name" value="NAD(P)-binding Rossmann-fold domains"/>
    <property type="match status" value="1"/>
</dbReference>
<dbReference type="InterPro" id="IPR050177">
    <property type="entry name" value="Lipid_A_modif_metabolic_enz"/>
</dbReference>
<dbReference type="RefSeq" id="WP_404537627.1">
    <property type="nucleotide sequence ID" value="NZ_JADIKL010000003.1"/>
</dbReference>
<dbReference type="InterPro" id="IPR036291">
    <property type="entry name" value="NAD(P)-bd_dom_sf"/>
</dbReference>
<evidence type="ECO:0000313" key="2">
    <source>
        <dbReference type="EMBL" id="MFK2930587.1"/>
    </source>
</evidence>
<feature type="domain" description="NAD-dependent epimerase/dehydratase" evidence="1">
    <location>
        <begin position="23"/>
        <end position="259"/>
    </location>
</feature>
<dbReference type="Gene3D" id="3.40.50.720">
    <property type="entry name" value="NAD(P)-binding Rossmann-like Domain"/>
    <property type="match status" value="1"/>
</dbReference>
<reference evidence="2 3" key="1">
    <citation type="submission" date="2020-10" db="EMBL/GenBank/DDBJ databases">
        <title>Phylogeny of dyella-like bacteria.</title>
        <authorList>
            <person name="Fu J."/>
        </authorList>
    </citation>
    <scope>NUCLEOTIDE SEQUENCE [LARGE SCALE GENOMIC DNA]</scope>
    <source>
        <strain evidence="2 3">DKC-1</strain>
    </source>
</reference>
<evidence type="ECO:0000313" key="3">
    <source>
        <dbReference type="Proteomes" id="UP001620397"/>
    </source>
</evidence>
<evidence type="ECO:0000259" key="1">
    <source>
        <dbReference type="Pfam" id="PF01370"/>
    </source>
</evidence>
<dbReference type="Gene3D" id="3.90.25.10">
    <property type="entry name" value="UDP-galactose 4-epimerase, domain 1"/>
    <property type="match status" value="1"/>
</dbReference>
<dbReference type="Proteomes" id="UP001620397">
    <property type="component" value="Unassembled WGS sequence"/>
</dbReference>
<keyword evidence="3" id="KW-1185">Reference proteome</keyword>
<organism evidence="2 3">
    <name type="scientific">Dyella agri</name>
    <dbReference type="NCBI Taxonomy" id="1926869"/>
    <lineage>
        <taxon>Bacteria</taxon>
        <taxon>Pseudomonadati</taxon>
        <taxon>Pseudomonadota</taxon>
        <taxon>Gammaproteobacteria</taxon>
        <taxon>Lysobacterales</taxon>
        <taxon>Rhodanobacteraceae</taxon>
        <taxon>Dyella</taxon>
    </lineage>
</organism>
<sequence>MATLDTLLPPDLQARVRAETGTWLVTGAAGFIGSNLVEALLGLGQTVVGLDNFATGHRRNLDEVERLVGPAAWSRFRFIDGDIRELADCRAACTGVRHVLHQAALGSVPRSIEDPLATHAANATGFINMLVAARDAGVTSFTYAASSSTYGDEPSLPKVEDRIGRALSPYAVTKLLDEIYAEVFARCYGFKAIGLRYFNVFGRRQDPEGAYAAVIPQWIATMIRGESVFINGDGETTRDFCHVANAVQANLLAALAADEHRDLICNVAVGQRTSLNQLFDGLVQQLAVEGVRYDKTPVHREFRAGDVRHSLADIGRANTRLGYTPTHTLVQGLGEAMPWYLGFIAQQAAP</sequence>
<dbReference type="InterPro" id="IPR001509">
    <property type="entry name" value="Epimerase_deHydtase"/>
</dbReference>
<gene>
    <name evidence="2" type="ORF">ISP14_07260</name>
</gene>
<comment type="caution">
    <text evidence="2">The sequence shown here is derived from an EMBL/GenBank/DDBJ whole genome shotgun (WGS) entry which is preliminary data.</text>
</comment>
<protein>
    <submittedName>
        <fullName evidence="2">SDR family oxidoreductase</fullName>
    </submittedName>
</protein>
<accession>A0ABW8KH52</accession>
<dbReference type="CDD" id="cd05256">
    <property type="entry name" value="UDP_AE_SDR_e"/>
    <property type="match status" value="1"/>
</dbReference>
<dbReference type="PANTHER" id="PTHR43245:SF13">
    <property type="entry name" value="UDP-D-APIOSE_UDP-D-XYLOSE SYNTHASE 2"/>
    <property type="match status" value="1"/>
</dbReference>
<dbReference type="EMBL" id="JADIKL010000003">
    <property type="protein sequence ID" value="MFK2930587.1"/>
    <property type="molecule type" value="Genomic_DNA"/>
</dbReference>
<dbReference type="Pfam" id="PF01370">
    <property type="entry name" value="Epimerase"/>
    <property type="match status" value="1"/>
</dbReference>
<name>A0ABW8KH52_9GAMM</name>
<dbReference type="PANTHER" id="PTHR43245">
    <property type="entry name" value="BIFUNCTIONAL POLYMYXIN RESISTANCE PROTEIN ARNA"/>
    <property type="match status" value="1"/>
</dbReference>